<gene>
    <name evidence="1" type="ORF">GCM10022377_18140</name>
</gene>
<evidence type="ECO:0000313" key="2">
    <source>
        <dbReference type="Proteomes" id="UP001501536"/>
    </source>
</evidence>
<proteinExistence type="predicted"/>
<keyword evidence="2" id="KW-1185">Reference proteome</keyword>
<organism evidence="1 2">
    <name type="scientific">Zhihengliuella alba</name>
    <dbReference type="NCBI Taxonomy" id="547018"/>
    <lineage>
        <taxon>Bacteria</taxon>
        <taxon>Bacillati</taxon>
        <taxon>Actinomycetota</taxon>
        <taxon>Actinomycetes</taxon>
        <taxon>Micrococcales</taxon>
        <taxon>Micrococcaceae</taxon>
        <taxon>Zhihengliuella</taxon>
    </lineage>
</organism>
<dbReference type="RefSeq" id="WP_344883167.1">
    <property type="nucleotide sequence ID" value="NZ_BAABCJ010000002.1"/>
</dbReference>
<protein>
    <recommendedName>
        <fullName evidence="3">DUF4287 domain-containing protein</fullName>
    </recommendedName>
</protein>
<evidence type="ECO:0000313" key="1">
    <source>
        <dbReference type="EMBL" id="GAA3704862.1"/>
    </source>
</evidence>
<dbReference type="Proteomes" id="UP001501536">
    <property type="component" value="Unassembled WGS sequence"/>
</dbReference>
<comment type="caution">
    <text evidence="1">The sequence shown here is derived from an EMBL/GenBank/DDBJ whole genome shotgun (WGS) entry which is preliminary data.</text>
</comment>
<dbReference type="EMBL" id="BAABCJ010000002">
    <property type="protein sequence ID" value="GAA3704862.1"/>
    <property type="molecule type" value="Genomic_DNA"/>
</dbReference>
<accession>A0ABP7DHI8</accession>
<evidence type="ECO:0008006" key="3">
    <source>
        <dbReference type="Google" id="ProtNLM"/>
    </source>
</evidence>
<sequence length="195" mass="20903">MVEPSNPVNPSNVAAIEKASGRSWADWVALLDEAGAREEPHPRIAELALERLDVANGNNGWWAQSVAVAYEQHVGRRLPGQRPDGTFDASVSRTVAGRRDEVARRWSDLAAAGLAEVRAGAPGPLGAGPEGEPRTSATDRRAYWRLDLDDGTRAAVSFEDKGADRVLVTATHTRIPAPDGVASRKAAWRELLAAL</sequence>
<name>A0ABP7DHI8_9MICC</name>
<reference evidence="2" key="1">
    <citation type="journal article" date="2019" name="Int. J. Syst. Evol. Microbiol.">
        <title>The Global Catalogue of Microorganisms (GCM) 10K type strain sequencing project: providing services to taxonomists for standard genome sequencing and annotation.</title>
        <authorList>
            <consortium name="The Broad Institute Genomics Platform"/>
            <consortium name="The Broad Institute Genome Sequencing Center for Infectious Disease"/>
            <person name="Wu L."/>
            <person name="Ma J."/>
        </authorList>
    </citation>
    <scope>NUCLEOTIDE SEQUENCE [LARGE SCALE GENOMIC DNA]</scope>
    <source>
        <strain evidence="2">JCM 16961</strain>
    </source>
</reference>